<accession>A0A5D5ANA9</accession>
<evidence type="ECO:0000259" key="4">
    <source>
        <dbReference type="Pfam" id="PF09084"/>
    </source>
</evidence>
<keyword evidence="6" id="KW-1185">Reference proteome</keyword>
<dbReference type="AlphaFoldDB" id="A0A5D5ANA9"/>
<dbReference type="Proteomes" id="UP000324104">
    <property type="component" value="Unassembled WGS sequence"/>
</dbReference>
<dbReference type="InterPro" id="IPR015168">
    <property type="entry name" value="SsuA/THI5"/>
</dbReference>
<reference evidence="5 6" key="1">
    <citation type="submission" date="2019-08" db="EMBL/GenBank/DDBJ databases">
        <title>Archaea genome.</title>
        <authorList>
            <person name="Kajale S."/>
            <person name="Shouche Y."/>
            <person name="Deshpande N."/>
            <person name="Sharma A."/>
        </authorList>
    </citation>
    <scope>NUCLEOTIDE SEQUENCE [LARGE SCALE GENOMIC DNA]</scope>
    <source>
        <strain evidence="5 6">ESP3B_9</strain>
    </source>
</reference>
<dbReference type="PANTHER" id="PTHR30024:SF47">
    <property type="entry name" value="TAURINE-BINDING PERIPLASMIC PROTEIN"/>
    <property type="match status" value="1"/>
</dbReference>
<comment type="caution">
    <text evidence="5">The sequence shown here is derived from an EMBL/GenBank/DDBJ whole genome shotgun (WGS) entry which is preliminary data.</text>
</comment>
<dbReference type="Gene3D" id="3.40.190.10">
    <property type="entry name" value="Periplasmic binding protein-like II"/>
    <property type="match status" value="2"/>
</dbReference>
<protein>
    <submittedName>
        <fullName evidence="5">ABC transporter substrate-binding protein</fullName>
    </submittedName>
</protein>
<evidence type="ECO:0000313" key="6">
    <source>
        <dbReference type="Proteomes" id="UP000324104"/>
    </source>
</evidence>
<proteinExistence type="inferred from homology"/>
<dbReference type="EMBL" id="VTAW01000007">
    <property type="protein sequence ID" value="TYT62574.1"/>
    <property type="molecule type" value="Genomic_DNA"/>
</dbReference>
<dbReference type="RefSeq" id="WP_149080861.1">
    <property type="nucleotide sequence ID" value="NZ_VTAW01000007.1"/>
</dbReference>
<feature type="domain" description="SsuA/THI5-like" evidence="4">
    <location>
        <begin position="79"/>
        <end position="228"/>
    </location>
</feature>
<evidence type="ECO:0000256" key="3">
    <source>
        <dbReference type="ARBA" id="ARBA00022729"/>
    </source>
</evidence>
<evidence type="ECO:0000313" key="5">
    <source>
        <dbReference type="EMBL" id="TYT62574.1"/>
    </source>
</evidence>
<dbReference type="Pfam" id="PF09084">
    <property type="entry name" value="NMT1"/>
    <property type="match status" value="1"/>
</dbReference>
<comment type="similarity">
    <text evidence="2">Belongs to the bacterial solute-binding protein SsuA/TauA family.</text>
</comment>
<sequence length="304" mass="34770">MTETLKFSTTPFYNTRQFYYALETGEVTPTLGDVSVEHNHSPRKDQLLLTGELDATTMSMGKYVTSKLVSHTDVVPTDPLAVAAGLTYQRGNGMFVRAESGIDDPQDLVGKRVGIHDRSLAMTYHKAILEDRFDVGPDDVEWVVDTHQGLAERMESGRLDAVERINDWYWGLEEDPDYELLYDMGVEWDELTGYRPLVHLVCVDRSVYDAHTERVTAFVDALGRSRAYRNENYEAVLTAFLEETDTGEWEGERTVEALRQVTDGVDCPFVLESDQRENVRDWMEYADRYGVFERPPIADERLFP</sequence>
<gene>
    <name evidence="5" type="ORF">FYC77_07345</name>
</gene>
<keyword evidence="3" id="KW-0732">Signal</keyword>
<dbReference type="PANTHER" id="PTHR30024">
    <property type="entry name" value="ALIPHATIC SULFONATES-BINDING PROTEIN-RELATED"/>
    <property type="match status" value="1"/>
</dbReference>
<evidence type="ECO:0000256" key="1">
    <source>
        <dbReference type="ARBA" id="ARBA00004418"/>
    </source>
</evidence>
<dbReference type="GO" id="GO:0042597">
    <property type="term" value="C:periplasmic space"/>
    <property type="evidence" value="ECO:0007669"/>
    <property type="project" value="UniProtKB-SubCell"/>
</dbReference>
<comment type="subcellular location">
    <subcellularLocation>
        <location evidence="1">Periplasm</location>
    </subcellularLocation>
</comment>
<name>A0A5D5ANA9_9EURY</name>
<organism evidence="5 6">
    <name type="scientific">Natrialba swarupiae</name>
    <dbReference type="NCBI Taxonomy" id="2448032"/>
    <lineage>
        <taxon>Archaea</taxon>
        <taxon>Methanobacteriati</taxon>
        <taxon>Methanobacteriota</taxon>
        <taxon>Stenosarchaea group</taxon>
        <taxon>Halobacteria</taxon>
        <taxon>Halobacteriales</taxon>
        <taxon>Natrialbaceae</taxon>
        <taxon>Natrialba</taxon>
    </lineage>
</organism>
<dbReference type="SUPFAM" id="SSF53850">
    <property type="entry name" value="Periplasmic binding protein-like II"/>
    <property type="match status" value="1"/>
</dbReference>
<evidence type="ECO:0000256" key="2">
    <source>
        <dbReference type="ARBA" id="ARBA00010742"/>
    </source>
</evidence>